<evidence type="ECO:0000256" key="2">
    <source>
        <dbReference type="SAM" id="SignalP"/>
    </source>
</evidence>
<feature type="chain" id="PRO_5015153936" description="RdlA protein" evidence="2">
    <location>
        <begin position="26"/>
        <end position="116"/>
    </location>
</feature>
<reference evidence="3 4" key="1">
    <citation type="journal article" date="2014" name="Genome Announc.">
        <title>Draft Genome Sequence of Amycolatopsis lurida NRRL 2430, Producer of the Glycopeptide Family Antibiotic Ristocetin.</title>
        <authorList>
            <person name="Kwun M.J."/>
            <person name="Hong H.J."/>
        </authorList>
    </citation>
    <scope>NUCLEOTIDE SEQUENCE [LARGE SCALE GENOMIC DNA]</scope>
    <source>
        <strain evidence="3 4">NRRL 2430</strain>
    </source>
</reference>
<dbReference type="EMBL" id="JFBM01000012">
    <property type="protein sequence ID" value="KFU80232.1"/>
    <property type="molecule type" value="Genomic_DNA"/>
</dbReference>
<evidence type="ECO:0000256" key="1">
    <source>
        <dbReference type="SAM" id="MobiDB-lite"/>
    </source>
</evidence>
<proteinExistence type="predicted"/>
<sequence length="116" mass="11335">MIKQLGFVATALAAGMAIAGGTASAAGVTVAGHPVDHNGQLGLGNIQNVDAVHNLNVVGGVCDNNVNVLGVQVPVRDVAEGIAVPVLSPGETEAEGATPDNCASGVIQDGGTVQEN</sequence>
<feature type="region of interest" description="Disordered" evidence="1">
    <location>
        <begin position="90"/>
        <end position="116"/>
    </location>
</feature>
<comment type="caution">
    <text evidence="3">The sequence shown here is derived from an EMBL/GenBank/DDBJ whole genome shotgun (WGS) entry which is preliminary data.</text>
</comment>
<gene>
    <name evidence="3" type="ORF">BB31_15495</name>
</gene>
<dbReference type="AlphaFoldDB" id="A0A2P2FU45"/>
<dbReference type="RefSeq" id="WP_034311261.1">
    <property type="nucleotide sequence ID" value="NZ_JFBM01000012.1"/>
</dbReference>
<accession>A0A2P2FU45</accession>
<evidence type="ECO:0008006" key="5">
    <source>
        <dbReference type="Google" id="ProtNLM"/>
    </source>
</evidence>
<dbReference type="Proteomes" id="UP000256220">
    <property type="component" value="Unassembled WGS sequence"/>
</dbReference>
<evidence type="ECO:0000313" key="4">
    <source>
        <dbReference type="Proteomes" id="UP000256220"/>
    </source>
</evidence>
<name>A0A2P2FU45_AMYLU</name>
<protein>
    <recommendedName>
        <fullName evidence="5">RdlA protein</fullName>
    </recommendedName>
</protein>
<keyword evidence="4" id="KW-1185">Reference proteome</keyword>
<feature type="signal peptide" evidence="2">
    <location>
        <begin position="1"/>
        <end position="25"/>
    </location>
</feature>
<evidence type="ECO:0000313" key="3">
    <source>
        <dbReference type="EMBL" id="KFU80232.1"/>
    </source>
</evidence>
<organism evidence="3 4">
    <name type="scientific">Amycolatopsis lurida NRRL 2430</name>
    <dbReference type="NCBI Taxonomy" id="1460371"/>
    <lineage>
        <taxon>Bacteria</taxon>
        <taxon>Bacillati</taxon>
        <taxon>Actinomycetota</taxon>
        <taxon>Actinomycetes</taxon>
        <taxon>Pseudonocardiales</taxon>
        <taxon>Pseudonocardiaceae</taxon>
        <taxon>Amycolatopsis</taxon>
    </lineage>
</organism>
<keyword evidence="2" id="KW-0732">Signal</keyword>